<dbReference type="AlphaFoldDB" id="A0A1S8RD32"/>
<gene>
    <name evidence="2" type="ORF">CLBCK_50970</name>
</gene>
<reference evidence="2 3" key="1">
    <citation type="submission" date="2016-05" db="EMBL/GenBank/DDBJ databases">
        <title>Microbial solvent formation.</title>
        <authorList>
            <person name="Poehlein A."/>
            <person name="Montoya Solano J.D."/>
            <person name="Flitsch S."/>
            <person name="Krabben P."/>
            <person name="Duerre P."/>
            <person name="Daniel R."/>
        </authorList>
    </citation>
    <scope>NUCLEOTIDE SEQUENCE [LARGE SCALE GENOMIC DNA]</scope>
    <source>
        <strain evidence="2 3">DSM 53</strain>
    </source>
</reference>
<accession>A0A1S8RD32</accession>
<protein>
    <submittedName>
        <fullName evidence="2">Uncharacterized protein</fullName>
    </submittedName>
</protein>
<evidence type="ECO:0000256" key="1">
    <source>
        <dbReference type="SAM" id="Phobius"/>
    </source>
</evidence>
<evidence type="ECO:0000313" key="2">
    <source>
        <dbReference type="EMBL" id="OOM51079.1"/>
    </source>
</evidence>
<name>A0A1S8RD32_CLOBE</name>
<keyword evidence="1" id="KW-0812">Transmembrane</keyword>
<comment type="caution">
    <text evidence="2">The sequence shown here is derived from an EMBL/GenBank/DDBJ whole genome shotgun (WGS) entry which is preliminary data.</text>
</comment>
<keyword evidence="1" id="KW-0472">Membrane</keyword>
<dbReference type="EMBL" id="LZZI01000302">
    <property type="protein sequence ID" value="OOM51079.1"/>
    <property type="molecule type" value="Genomic_DNA"/>
</dbReference>
<proteinExistence type="predicted"/>
<dbReference type="RefSeq" id="WP_173715140.1">
    <property type="nucleotide sequence ID" value="NZ_JABTAE010000001.1"/>
</dbReference>
<keyword evidence="1" id="KW-1133">Transmembrane helix</keyword>
<organism evidence="2 3">
    <name type="scientific">Clostridium beijerinckii</name>
    <name type="common">Clostridium MP</name>
    <dbReference type="NCBI Taxonomy" id="1520"/>
    <lineage>
        <taxon>Bacteria</taxon>
        <taxon>Bacillati</taxon>
        <taxon>Bacillota</taxon>
        <taxon>Clostridia</taxon>
        <taxon>Eubacteriales</taxon>
        <taxon>Clostridiaceae</taxon>
        <taxon>Clostridium</taxon>
    </lineage>
</organism>
<dbReference type="Proteomes" id="UP000190973">
    <property type="component" value="Unassembled WGS sequence"/>
</dbReference>
<evidence type="ECO:0000313" key="3">
    <source>
        <dbReference type="Proteomes" id="UP000190973"/>
    </source>
</evidence>
<sequence>MQINYMTLIMNWINFGIIILIIIGIYKGVNAFKSFIKKNKQMNEKLDIILDTLEESNK</sequence>
<feature type="transmembrane region" description="Helical" evidence="1">
    <location>
        <begin position="12"/>
        <end position="32"/>
    </location>
</feature>